<feature type="chain" id="PRO_5012540046" evidence="2">
    <location>
        <begin position="28"/>
        <end position="207"/>
    </location>
</feature>
<dbReference type="EMBL" id="NVUL01000067">
    <property type="protein sequence ID" value="PCI75809.1"/>
    <property type="molecule type" value="Genomic_DNA"/>
</dbReference>
<comment type="caution">
    <text evidence="3">The sequence shown here is derived from an EMBL/GenBank/DDBJ whole genome shotgun (WGS) entry which is preliminary data.</text>
</comment>
<keyword evidence="1" id="KW-1133">Transmembrane helix</keyword>
<keyword evidence="2" id="KW-0732">Signal</keyword>
<proteinExistence type="predicted"/>
<gene>
    <name evidence="3" type="ORF">COB20_12125</name>
</gene>
<keyword evidence="1" id="KW-0472">Membrane</keyword>
<reference evidence="4" key="1">
    <citation type="submission" date="2017-08" db="EMBL/GenBank/DDBJ databases">
        <title>A dynamic microbial community with high functional redundancy inhabits the cold, oxic subseafloor aquifer.</title>
        <authorList>
            <person name="Tully B.J."/>
            <person name="Wheat C.G."/>
            <person name="Glazer B.T."/>
            <person name="Huber J.A."/>
        </authorList>
    </citation>
    <scope>NUCLEOTIDE SEQUENCE [LARGE SCALE GENOMIC DNA]</scope>
</reference>
<name>A0A2A4X162_9GAMM</name>
<evidence type="ECO:0000256" key="1">
    <source>
        <dbReference type="SAM" id="Phobius"/>
    </source>
</evidence>
<protein>
    <submittedName>
        <fullName evidence="3">Uncharacterized protein</fullName>
    </submittedName>
</protein>
<feature type="signal peptide" evidence="2">
    <location>
        <begin position="1"/>
        <end position="27"/>
    </location>
</feature>
<feature type="transmembrane region" description="Helical" evidence="1">
    <location>
        <begin position="172"/>
        <end position="192"/>
    </location>
</feature>
<evidence type="ECO:0000313" key="4">
    <source>
        <dbReference type="Proteomes" id="UP000218767"/>
    </source>
</evidence>
<dbReference type="AlphaFoldDB" id="A0A2A4X162"/>
<evidence type="ECO:0000313" key="3">
    <source>
        <dbReference type="EMBL" id="PCI75809.1"/>
    </source>
</evidence>
<accession>A0A2A4X162</accession>
<evidence type="ECO:0000256" key="2">
    <source>
        <dbReference type="SAM" id="SignalP"/>
    </source>
</evidence>
<keyword evidence="1" id="KW-0812">Transmembrane</keyword>
<dbReference type="Proteomes" id="UP000218767">
    <property type="component" value="Unassembled WGS sequence"/>
</dbReference>
<organism evidence="3 4">
    <name type="scientific">SAR86 cluster bacterium</name>
    <dbReference type="NCBI Taxonomy" id="2030880"/>
    <lineage>
        <taxon>Bacteria</taxon>
        <taxon>Pseudomonadati</taxon>
        <taxon>Pseudomonadota</taxon>
        <taxon>Gammaproteobacteria</taxon>
        <taxon>SAR86 cluster</taxon>
    </lineage>
</organism>
<sequence length="207" mass="23417">MSFHLPRRILLALLLLASTLSSQYAAAHGGVAFQEDLCVINIDFLQAHFTVFQPETRESDEFCEDIPDVSRSVFVMEYLHNLLPEMLIDFRIIRDINEVGQYATLEDVLAIEDLEAATVYYEPPRIEPGGFYTASYEFDSKGTYIGVVTADHPTEDRYYTAVFYFQVGGPDYGTLPLFLALLLVLQTGYWLSNGGWARHKARLAAKN</sequence>